<accession>A0A6J6EID2</accession>
<organism evidence="3">
    <name type="scientific">freshwater metagenome</name>
    <dbReference type="NCBI Taxonomy" id="449393"/>
    <lineage>
        <taxon>unclassified sequences</taxon>
        <taxon>metagenomes</taxon>
        <taxon>ecological metagenomes</taxon>
    </lineage>
</organism>
<evidence type="ECO:0000259" key="2">
    <source>
        <dbReference type="PROSITE" id="PS51782"/>
    </source>
</evidence>
<proteinExistence type="predicted"/>
<dbReference type="CDD" id="cd00118">
    <property type="entry name" value="LysM"/>
    <property type="match status" value="1"/>
</dbReference>
<dbReference type="InterPro" id="IPR036779">
    <property type="entry name" value="LysM_dom_sf"/>
</dbReference>
<gene>
    <name evidence="3" type="ORF">UFOPK1493_02645</name>
</gene>
<dbReference type="Gene3D" id="3.10.350.10">
    <property type="entry name" value="LysM domain"/>
    <property type="match status" value="1"/>
</dbReference>
<dbReference type="EMBL" id="CAEZSR010000115">
    <property type="protein sequence ID" value="CAB4574964.1"/>
    <property type="molecule type" value="Genomic_DNA"/>
</dbReference>
<feature type="compositionally biased region" description="Pro residues" evidence="1">
    <location>
        <begin position="140"/>
        <end position="150"/>
    </location>
</feature>
<dbReference type="PROSITE" id="PS51782">
    <property type="entry name" value="LYSM"/>
    <property type="match status" value="1"/>
</dbReference>
<dbReference type="Pfam" id="PF01476">
    <property type="entry name" value="LysM"/>
    <property type="match status" value="1"/>
</dbReference>
<dbReference type="SMART" id="SM00257">
    <property type="entry name" value="LysM"/>
    <property type="match status" value="1"/>
</dbReference>
<reference evidence="3" key="1">
    <citation type="submission" date="2020-05" db="EMBL/GenBank/DDBJ databases">
        <authorList>
            <person name="Chiriac C."/>
            <person name="Salcher M."/>
            <person name="Ghai R."/>
            <person name="Kavagutti S V."/>
        </authorList>
    </citation>
    <scope>NUCLEOTIDE SEQUENCE</scope>
</reference>
<feature type="domain" description="LysM" evidence="2">
    <location>
        <begin position="67"/>
        <end position="116"/>
    </location>
</feature>
<feature type="region of interest" description="Disordered" evidence="1">
    <location>
        <begin position="133"/>
        <end position="164"/>
    </location>
</feature>
<protein>
    <submittedName>
        <fullName evidence="3">Unannotated protein</fullName>
    </submittedName>
</protein>
<dbReference type="InterPro" id="IPR018392">
    <property type="entry name" value="LysM"/>
</dbReference>
<dbReference type="AlphaFoldDB" id="A0A6J6EID2"/>
<evidence type="ECO:0000256" key="1">
    <source>
        <dbReference type="SAM" id="MobiDB-lite"/>
    </source>
</evidence>
<sequence>MRTAALVAVAAGAALALTGCGATSSGSLGTVDEVVATDYVTLPPPTTTIPPTTTAPPEPGSVITSEATYVVVAGDFPFQVAARFGVDFEEFVTLNGWTIEDGLVPEWPEPGTTIRIPAGATVPGGPSVLVPVPTTTTTAPPTPGSSPTPVDPTASSEPAPPTTADGCGTYEIVAGDYPVLVAQKLGTTVAELDEANEDTEGYSAFYVGLEIARPC</sequence>
<dbReference type="SUPFAM" id="SSF54106">
    <property type="entry name" value="LysM domain"/>
    <property type="match status" value="1"/>
</dbReference>
<name>A0A6J6EID2_9ZZZZ</name>
<dbReference type="PROSITE" id="PS51257">
    <property type="entry name" value="PROKAR_LIPOPROTEIN"/>
    <property type="match status" value="1"/>
</dbReference>
<evidence type="ECO:0000313" key="3">
    <source>
        <dbReference type="EMBL" id="CAB4574964.1"/>
    </source>
</evidence>